<dbReference type="Pfam" id="PF00144">
    <property type="entry name" value="Beta-lactamase"/>
    <property type="match status" value="1"/>
</dbReference>
<dbReference type="EMBL" id="CP045835">
    <property type="protein sequence ID" value="QGG52928.1"/>
    <property type="molecule type" value="Genomic_DNA"/>
</dbReference>
<dbReference type="InterPro" id="IPR001466">
    <property type="entry name" value="Beta-lactam-related"/>
</dbReference>
<dbReference type="SUPFAM" id="SSF56601">
    <property type="entry name" value="beta-lactamase/transpeptidase-like"/>
    <property type="match status" value="1"/>
</dbReference>
<dbReference type="Gene3D" id="3.40.710.10">
    <property type="entry name" value="DD-peptidase/beta-lactamase superfamily"/>
    <property type="match status" value="1"/>
</dbReference>
<keyword evidence="6" id="KW-1133">Transmembrane helix</keyword>
<feature type="transmembrane region" description="Helical" evidence="6">
    <location>
        <begin position="599"/>
        <end position="621"/>
    </location>
</feature>
<keyword evidence="9" id="KW-1185">Reference proteome</keyword>
<dbReference type="GO" id="GO:0016787">
    <property type="term" value="F:hydrolase activity"/>
    <property type="evidence" value="ECO:0007669"/>
    <property type="project" value="UniProtKB-KW"/>
</dbReference>
<evidence type="ECO:0000259" key="7">
    <source>
        <dbReference type="Pfam" id="PF00144"/>
    </source>
</evidence>
<protein>
    <recommendedName>
        <fullName evidence="5">Beta-lactamase</fullName>
        <ecNumber evidence="5">3.5.2.6</ecNumber>
    </recommendedName>
</protein>
<evidence type="ECO:0000256" key="4">
    <source>
        <dbReference type="ARBA" id="ARBA00023251"/>
    </source>
</evidence>
<dbReference type="Proteomes" id="UP000373269">
    <property type="component" value="Chromosome"/>
</dbReference>
<feature type="transmembrane region" description="Helical" evidence="6">
    <location>
        <begin position="524"/>
        <end position="547"/>
    </location>
</feature>
<accession>A0ABX6DIT7</accession>
<evidence type="ECO:0000256" key="2">
    <source>
        <dbReference type="ARBA" id="ARBA00007840"/>
    </source>
</evidence>
<name>A0ABX6DIT7_9BACI</name>
<dbReference type="PROSITE" id="PS51257">
    <property type="entry name" value="PROKAR_LIPOPROTEIN"/>
    <property type="match status" value="1"/>
</dbReference>
<dbReference type="InterPro" id="IPR001586">
    <property type="entry name" value="Beta-lactam_class-C_AS"/>
</dbReference>
<comment type="catalytic activity">
    <reaction evidence="1 5">
        <text>a beta-lactam + H2O = a substituted beta-amino acid</text>
        <dbReference type="Rhea" id="RHEA:20401"/>
        <dbReference type="ChEBI" id="CHEBI:15377"/>
        <dbReference type="ChEBI" id="CHEBI:35627"/>
        <dbReference type="ChEBI" id="CHEBI:140347"/>
        <dbReference type="EC" id="3.5.2.6"/>
    </reaction>
</comment>
<dbReference type="PROSITE" id="PS00336">
    <property type="entry name" value="BETA_LACTAMASE_C"/>
    <property type="match status" value="1"/>
</dbReference>
<keyword evidence="6" id="KW-0812">Transmembrane</keyword>
<evidence type="ECO:0000256" key="1">
    <source>
        <dbReference type="ARBA" id="ARBA00001526"/>
    </source>
</evidence>
<dbReference type="InterPro" id="IPR012338">
    <property type="entry name" value="Beta-lactam/transpept-like"/>
</dbReference>
<keyword evidence="6" id="KW-0472">Membrane</keyword>
<evidence type="ECO:0000313" key="9">
    <source>
        <dbReference type="Proteomes" id="UP000373269"/>
    </source>
</evidence>
<dbReference type="EC" id="3.5.2.6" evidence="5"/>
<feature type="transmembrane region" description="Helical" evidence="6">
    <location>
        <begin position="633"/>
        <end position="654"/>
    </location>
</feature>
<reference evidence="8 9" key="1">
    <citation type="submission" date="2019-11" db="EMBL/GenBank/DDBJ databases">
        <title>Whole Genome Sequencing and Comparative Genomic Analyses of Lysinibacillus pakistanensis LZH-9, a Halotolerant Strain with Excellent COD Removal Capability.</title>
        <authorList>
            <person name="Zhou H."/>
        </authorList>
    </citation>
    <scope>NUCLEOTIDE SEQUENCE [LARGE SCALE GENOMIC DNA]</scope>
    <source>
        <strain evidence="8 9">LZH-9</strain>
    </source>
</reference>
<evidence type="ECO:0000256" key="6">
    <source>
        <dbReference type="SAM" id="Phobius"/>
    </source>
</evidence>
<gene>
    <name evidence="8" type="ORF">GDS87_19355</name>
</gene>
<feature type="transmembrane region" description="Helical" evidence="6">
    <location>
        <begin position="567"/>
        <end position="587"/>
    </location>
</feature>
<evidence type="ECO:0000256" key="3">
    <source>
        <dbReference type="ARBA" id="ARBA00022801"/>
    </source>
</evidence>
<keyword evidence="3 5" id="KW-0378">Hydrolase</keyword>
<evidence type="ECO:0000256" key="5">
    <source>
        <dbReference type="RuleBase" id="RU361140"/>
    </source>
</evidence>
<organism evidence="8 9">
    <name type="scientific">Lysinibacillus pakistanensis</name>
    <dbReference type="NCBI Taxonomy" id="759811"/>
    <lineage>
        <taxon>Bacteria</taxon>
        <taxon>Bacillati</taxon>
        <taxon>Bacillota</taxon>
        <taxon>Bacilli</taxon>
        <taxon>Bacillales</taxon>
        <taxon>Bacillaceae</taxon>
        <taxon>Lysinibacillus</taxon>
    </lineage>
</organism>
<dbReference type="InterPro" id="IPR050491">
    <property type="entry name" value="AmpC-like"/>
</dbReference>
<proteinExistence type="inferred from homology"/>
<sequence length="660" mass="73540">MEKRRLIMKKTNRLVAFVTTVITIFSCFFYFPMSTFASAEVTPSGVDISKIETIVDDIMEGKIGVTVPGAAVSIVKEGKLIFSKGYGVANIKEDIPVDPASTVFEIGSVSKIFTWTAVMQLVEEGKIDLHTDIREYIGHERLNLVYDKPITILDLMNHTAGFEENASEMLTFDKEKIIPLEKWVSAKHQPKQIYEPGTVIAYSNFGTDIAGYIVEVKSGERFEEYVKKHIFDPLHMQRSTAYANYYHLPGFAENKSKGYGSASKGFELLPENFLNEAPAGAITSTAEDMAKFMIAHMDYEGALENSLFNSPQTLKEMHTDSLSVTAGMPSNAHGFWMRQENGVRLLEHGGNTTNFSAFLSLVPEENFGVSVLTNVAGESGGVRTEIVDKLSAQFSHQATVTVPNFHTQNLSGTYYSGRMIHSNFLSSLYLVSGDSIVVKDMGNGEIEVRPSIDPNRETLHFAEVAPLVFERMDSNPSILERSGGSLAFLSFELDENGQVDKVRTGNIRDYLKMPLNKNIQINQIAFVFCTLIFITGSIAALVSVILLRKRKKQGTSLYIPAYIQTNLLPVIGLLSLINMIVTILRFMSAMSSPIGDFRIHLIINAVLSIGMIIATIPILRSFRDKGVSRRRKIWNAILVAAICTFILLMIQYRFLLFWTI</sequence>
<keyword evidence="4 5" id="KW-0046">Antibiotic resistance</keyword>
<evidence type="ECO:0000313" key="8">
    <source>
        <dbReference type="EMBL" id="QGG52928.1"/>
    </source>
</evidence>
<comment type="similarity">
    <text evidence="2 5">Belongs to the class-C beta-lactamase family.</text>
</comment>
<dbReference type="PANTHER" id="PTHR46825:SF9">
    <property type="entry name" value="BETA-LACTAMASE-RELATED DOMAIN-CONTAINING PROTEIN"/>
    <property type="match status" value="1"/>
</dbReference>
<feature type="domain" description="Beta-lactamase-related" evidence="7">
    <location>
        <begin position="65"/>
        <end position="379"/>
    </location>
</feature>
<dbReference type="PANTHER" id="PTHR46825">
    <property type="entry name" value="D-ALANYL-D-ALANINE-CARBOXYPEPTIDASE/ENDOPEPTIDASE AMPH"/>
    <property type="match status" value="1"/>
</dbReference>